<keyword evidence="2" id="KW-1185">Reference proteome</keyword>
<reference evidence="1 2" key="2">
    <citation type="journal article" date="2024" name="Int. J. Syst. Evol. Microbiol.">
        <title>Promethearchaeum syntrophicum gen. nov., sp. nov., an anaerobic, obligately syntrophic archaeon, the first isolate of the lineage 'Asgard' archaea, and proposal of the new archaeal phylum Promethearchaeota phyl. nov. and kingdom Promethearchaeati regn. nov.</title>
        <authorList>
            <person name="Imachi H."/>
            <person name="Nobu M.K."/>
            <person name="Kato S."/>
            <person name="Takaki Y."/>
            <person name="Miyazaki M."/>
            <person name="Miyata M."/>
            <person name="Ogawara M."/>
            <person name="Saito Y."/>
            <person name="Sakai S."/>
            <person name="Tahara Y.O."/>
            <person name="Takano Y."/>
            <person name="Tasumi E."/>
            <person name="Uematsu K."/>
            <person name="Yoshimura T."/>
            <person name="Itoh T."/>
            <person name="Ohkuma M."/>
            <person name="Takai K."/>
        </authorList>
    </citation>
    <scope>NUCLEOTIDE SEQUENCE [LARGE SCALE GENOMIC DNA]</scope>
    <source>
        <strain evidence="1 2">MK-D1</strain>
    </source>
</reference>
<dbReference type="Proteomes" id="UP000321408">
    <property type="component" value="Chromosome"/>
</dbReference>
<proteinExistence type="predicted"/>
<sequence>MFKIETKREGLNLIIRTSSYSVQENEIGLAVSHYHSKLGPMFLAINFNFDLFDRVTQYNILQDSISSRSDNLSLFASTKSEERIPYRIRIKKVKVKDPLARGGIKRYALLLIIPDSIKKLEIELDDITEDIIEKLSEGAYINHCLKAWGTLLNDIHGPVNFDVDNFDEISNRSIN</sequence>
<dbReference type="EMBL" id="CP042905">
    <property type="protein sequence ID" value="QEE15908.2"/>
    <property type="molecule type" value="Genomic_DNA"/>
</dbReference>
<reference evidence="1 2" key="1">
    <citation type="journal article" date="2020" name="Nature">
        <title>Isolation of an archaeon at the prokaryote-eukaryote interface.</title>
        <authorList>
            <person name="Imachi H."/>
            <person name="Nobu M.K."/>
            <person name="Nakahara N."/>
            <person name="Morono Y."/>
            <person name="Ogawara M."/>
            <person name="Takaki Y."/>
            <person name="Takano Y."/>
            <person name="Uematsu K."/>
            <person name="Ikuta T."/>
            <person name="Ito M."/>
            <person name="Matsui Y."/>
            <person name="Miyazaki M."/>
            <person name="Murata K."/>
            <person name="Saito Y."/>
            <person name="Sakai S."/>
            <person name="Song C."/>
            <person name="Tasumi E."/>
            <person name="Yamanaka Y."/>
            <person name="Yamaguchi T."/>
            <person name="Kamagata Y."/>
            <person name="Tamaki H."/>
            <person name="Takai K."/>
        </authorList>
    </citation>
    <scope>NUCLEOTIDE SEQUENCE [LARGE SCALE GENOMIC DNA]</scope>
    <source>
        <strain evidence="1 2">MK-D1</strain>
    </source>
</reference>
<gene>
    <name evidence="1" type="ORF">DSAG12_01735</name>
</gene>
<dbReference type="KEGG" id="psyt:DSAG12_01735"/>
<accession>A0A5B9D9H8</accession>
<organism evidence="1 2">
    <name type="scientific">Promethearchaeum syntrophicum</name>
    <dbReference type="NCBI Taxonomy" id="2594042"/>
    <lineage>
        <taxon>Archaea</taxon>
        <taxon>Promethearchaeati</taxon>
        <taxon>Promethearchaeota</taxon>
        <taxon>Promethearchaeia</taxon>
        <taxon>Promethearchaeales</taxon>
        <taxon>Promethearchaeaceae</taxon>
        <taxon>Promethearchaeum</taxon>
    </lineage>
</organism>
<evidence type="ECO:0000313" key="2">
    <source>
        <dbReference type="Proteomes" id="UP000321408"/>
    </source>
</evidence>
<evidence type="ECO:0000313" key="1">
    <source>
        <dbReference type="EMBL" id="QEE15908.2"/>
    </source>
</evidence>
<protein>
    <submittedName>
        <fullName evidence="1">Uncharacterized protein</fullName>
    </submittedName>
</protein>
<name>A0A5B9D9H8_9ARCH</name>
<dbReference type="AlphaFoldDB" id="A0A5B9D9H8"/>